<organism evidence="1 2">
    <name type="scientific">Thermoproteus sp. AZ2</name>
    <dbReference type="NCBI Taxonomy" id="1609232"/>
    <lineage>
        <taxon>Archaea</taxon>
        <taxon>Thermoproteota</taxon>
        <taxon>Thermoprotei</taxon>
        <taxon>Thermoproteales</taxon>
        <taxon>Thermoproteaceae</taxon>
        <taxon>Thermoproteus</taxon>
    </lineage>
</organism>
<comment type="caution">
    <text evidence="1">The sequence shown here is derived from an EMBL/GenBank/DDBJ whole genome shotgun (WGS) entry which is preliminary data.</text>
</comment>
<evidence type="ECO:0000313" key="1">
    <source>
        <dbReference type="EMBL" id="MFB6490424.1"/>
    </source>
</evidence>
<accession>A0ACC6V031</accession>
<proteinExistence type="predicted"/>
<reference evidence="1" key="1">
    <citation type="submission" date="2024-07" db="EMBL/GenBank/DDBJ databases">
        <title>Metagenome and Metagenome-Assembled Genomes of Archaea from a hot spring from the geothermal field of Los Azufres, Mexico.</title>
        <authorList>
            <person name="Marin-Paredes R."/>
            <person name="Martinez-Romero E."/>
            <person name="Servin-Garciduenas L.E."/>
        </authorList>
    </citation>
    <scope>NUCLEOTIDE SEQUENCE</scope>
</reference>
<protein>
    <submittedName>
        <fullName evidence="1">Uncharacterized protein</fullName>
    </submittedName>
</protein>
<dbReference type="Proteomes" id="UP000033636">
    <property type="component" value="Unassembled WGS sequence"/>
</dbReference>
<sequence>MEIARYLLIRFLTEVWGFKLDSESGGVLALRDGGNKVVVKTIFLDVYEEAALYKEISELAKYDYDKAFIAVLPSGLPLIDPKHLKSLGIGLISVDPSKGLDGVEMRLPAKPRDKPQAPGVDMARIISAVNAAVAEALNREAKKIEEELYERLRRYLDKAVEDLRRELAARPPIISPAQQQPQPSTPRQAVEENEWVKILRKKA</sequence>
<name>A0ACC6V031_9CREN</name>
<gene>
    <name evidence="1" type="ORF">TU35_004100</name>
</gene>
<evidence type="ECO:0000313" key="2">
    <source>
        <dbReference type="Proteomes" id="UP000033636"/>
    </source>
</evidence>
<dbReference type="EMBL" id="JZWT02000008">
    <property type="protein sequence ID" value="MFB6490424.1"/>
    <property type="molecule type" value="Genomic_DNA"/>
</dbReference>